<dbReference type="InterPro" id="IPR018330">
    <property type="entry name" value="RecT_fam"/>
</dbReference>
<reference evidence="2 3" key="1">
    <citation type="submission" date="2019-06" db="EMBL/GenBank/DDBJ databases">
        <title>Taxogenomics and systematics of the genus Pantoea.</title>
        <authorList>
            <person name="Tambong J.T."/>
        </authorList>
    </citation>
    <scope>NUCLEOTIDE SEQUENCE [LARGE SCALE GENOMIC DNA]</scope>
    <source>
        <strain evidence="2 3">LMG 2558</strain>
    </source>
</reference>
<accession>A0ABY2ZGA9</accession>
<keyword evidence="3" id="KW-1185">Reference proteome</keyword>
<feature type="compositionally biased region" description="Basic and acidic residues" evidence="1">
    <location>
        <begin position="254"/>
        <end position="263"/>
    </location>
</feature>
<gene>
    <name evidence="2" type="ORF">FJW00_01135</name>
</gene>
<feature type="region of interest" description="Disordered" evidence="1">
    <location>
        <begin position="239"/>
        <end position="270"/>
    </location>
</feature>
<dbReference type="Proteomes" id="UP000316142">
    <property type="component" value="Unassembled WGS sequence"/>
</dbReference>
<dbReference type="EMBL" id="VHIZ01000009">
    <property type="protein sequence ID" value="TPV33679.1"/>
    <property type="molecule type" value="Genomic_DNA"/>
</dbReference>
<evidence type="ECO:0000256" key="1">
    <source>
        <dbReference type="SAM" id="MobiDB-lite"/>
    </source>
</evidence>
<comment type="caution">
    <text evidence="2">The sequence shown here is derived from an EMBL/GenBank/DDBJ whole genome shotgun (WGS) entry which is preliminary data.</text>
</comment>
<organism evidence="2 3">
    <name type="scientific">Pantoea anthophila</name>
    <dbReference type="NCBI Taxonomy" id="470931"/>
    <lineage>
        <taxon>Bacteria</taxon>
        <taxon>Pseudomonadati</taxon>
        <taxon>Pseudomonadota</taxon>
        <taxon>Gammaproteobacteria</taxon>
        <taxon>Enterobacterales</taxon>
        <taxon>Erwiniaceae</taxon>
        <taxon>Pantoea</taxon>
    </lineage>
</organism>
<evidence type="ECO:0000313" key="3">
    <source>
        <dbReference type="Proteomes" id="UP000316142"/>
    </source>
</evidence>
<evidence type="ECO:0000313" key="2">
    <source>
        <dbReference type="EMBL" id="TPV33679.1"/>
    </source>
</evidence>
<name>A0ABY2ZGA9_9GAMM</name>
<sequence length="339" mass="37057">MSRQLTTPETTPNTAAIFSPDTLDKLIRLAEIMANSRVTVPAHLAGNASDCLAVAMQALQWQMNPFAVAQKTYMVSGVLGYEAQLVNAVITTMAPTRDRLQYEWFGPWENVIGKFTEKTSGKGNKYAAPDWTLNDESGCGVRVWATMKNEAKPRILELLLSQAQVRNSTLWASDPKQQLAYLAVKRWARLHCPDVILGVYTPDELETVRPVEHNIMPATPGDDLNALINSQALTLPCGQENSAKASPAVSEEDIPAREGDIASHDGCPGSKRLAERTPEELLTDFSGAALNEVTLPGLDKCYRYAALKLANHPDLLSKATDVFLVRKAELVEAQAKSTP</sequence>
<protein>
    <submittedName>
        <fullName evidence="2">Recombinase RecT</fullName>
    </submittedName>
</protein>
<proteinExistence type="predicted"/>
<dbReference type="Pfam" id="PF03837">
    <property type="entry name" value="RecT"/>
    <property type="match status" value="1"/>
</dbReference>
<dbReference type="RefSeq" id="WP_140922852.1">
    <property type="nucleotide sequence ID" value="NZ_VHIZ01000009.1"/>
</dbReference>